<evidence type="ECO:0000313" key="1">
    <source>
        <dbReference type="EMBL" id="ARQ09379.1"/>
    </source>
</evidence>
<evidence type="ECO:0000313" key="2">
    <source>
        <dbReference type="Proteomes" id="UP000194159"/>
    </source>
</evidence>
<accession>A0AAN1BDJ4</accession>
<sequence length="93" mass="10268">MFRALGEPLVADPGEPENLGFARFLVQTTRRPRSPIRQCDYYCHSRLHALPETDELAMDFTLPADLRAGASCGAGMAGPRAFAPFPRHLTEIP</sequence>
<protein>
    <submittedName>
        <fullName evidence="1">Uncharacterized protein</fullName>
    </submittedName>
</protein>
<reference evidence="1 2" key="1">
    <citation type="submission" date="2017-04" db="EMBL/GenBank/DDBJ databases">
        <title>Complete genome sequences of Rhizobium genomic linages associated to common bean (phaseolus vulgaris).</title>
        <authorList>
            <person name="Santamaria R.I."/>
            <person name="Bustos P."/>
            <person name="Perez-Carrascal O."/>
            <person name="Martinez-Flores I."/>
            <person name="Juarez S."/>
            <person name="Lozano L."/>
            <person name="Miranda F."/>
            <person name="Vinuesa P."/>
            <person name="Martinez-Romero E."/>
            <person name="Cevallos M.A."/>
            <person name="Romero D."/>
            <person name="Davila G."/>
            <person name="Gonzalez V."/>
        </authorList>
    </citation>
    <scope>NUCLEOTIDE SEQUENCE [LARGE SCALE GENOMIC DNA]</scope>
    <source>
        <strain evidence="1 2">NXC12</strain>
    </source>
</reference>
<dbReference type="EMBL" id="CP020906">
    <property type="protein sequence ID" value="ARQ09379.1"/>
    <property type="molecule type" value="Genomic_DNA"/>
</dbReference>
<proteinExistence type="predicted"/>
<dbReference type="AlphaFoldDB" id="A0AAN1BDJ4"/>
<name>A0AAN1BDJ4_RHIET</name>
<dbReference type="Proteomes" id="UP000194159">
    <property type="component" value="Chromosome"/>
</dbReference>
<organism evidence="1 2">
    <name type="scientific">Rhizobium etli</name>
    <dbReference type="NCBI Taxonomy" id="29449"/>
    <lineage>
        <taxon>Bacteria</taxon>
        <taxon>Pseudomonadati</taxon>
        <taxon>Pseudomonadota</taxon>
        <taxon>Alphaproteobacteria</taxon>
        <taxon>Hyphomicrobiales</taxon>
        <taxon>Rhizobiaceae</taxon>
        <taxon>Rhizobium/Agrobacterium group</taxon>
        <taxon>Rhizobium</taxon>
    </lineage>
</organism>
<gene>
    <name evidence="1" type="ORF">NXC12_CH01309</name>
</gene>